<dbReference type="CDD" id="cd00019">
    <property type="entry name" value="AP2Ec"/>
    <property type="match status" value="1"/>
</dbReference>
<name>A0A0C1EPK8_9BACT</name>
<evidence type="ECO:0000256" key="9">
    <source>
        <dbReference type="HAMAP-Rule" id="MF_00152"/>
    </source>
</evidence>
<dbReference type="PATRIC" id="fig|83552.4.peg.630"/>
<keyword evidence="6 9" id="KW-0378">Hydrolase</keyword>
<comment type="function">
    <text evidence="9">Endonuclease IV plays a role in DNA repair. It cleaves phosphodiester bonds at apurinic or apyrimidinic (AP) sites, generating a 3'-hydroxyl group and a 5'-terminal sugar phosphate.</text>
</comment>
<keyword evidence="5 9" id="KW-0227">DNA damage</keyword>
<proteinExistence type="inferred from homology"/>
<comment type="catalytic activity">
    <reaction evidence="9">
        <text>Endonucleolytic cleavage to 5'-phosphooligonucleotide end-products.</text>
        <dbReference type="EC" id="3.1.21.2"/>
    </reaction>
</comment>
<dbReference type="Proteomes" id="UP000031307">
    <property type="component" value="Unassembled WGS sequence"/>
</dbReference>
<dbReference type="NCBIfam" id="TIGR00587">
    <property type="entry name" value="nfo"/>
    <property type="match status" value="1"/>
</dbReference>
<dbReference type="SUPFAM" id="SSF51658">
    <property type="entry name" value="Xylose isomerase-like"/>
    <property type="match status" value="1"/>
</dbReference>
<dbReference type="EMBL" id="JSAM01000034">
    <property type="protein sequence ID" value="KIA78174.1"/>
    <property type="molecule type" value="Genomic_DNA"/>
</dbReference>
<keyword evidence="2 9" id="KW-0540">Nuclease</keyword>
<dbReference type="PROSITE" id="PS51432">
    <property type="entry name" value="AP_NUCLEASE_F2_4"/>
    <property type="match status" value="1"/>
</dbReference>
<feature type="binding site" evidence="9">
    <location>
        <position position="149"/>
    </location>
    <ligand>
        <name>Zn(2+)</name>
        <dbReference type="ChEBI" id="CHEBI:29105"/>
        <label>2</label>
    </ligand>
</feature>
<reference evidence="11 12" key="1">
    <citation type="journal article" date="2014" name="Mol. Biol. Evol.">
        <title>Massive expansion of Ubiquitination-related gene families within the Chlamydiae.</title>
        <authorList>
            <person name="Domman D."/>
            <person name="Collingro A."/>
            <person name="Lagkouvardos I."/>
            <person name="Gehre L."/>
            <person name="Weinmaier T."/>
            <person name="Rattei T."/>
            <person name="Subtil A."/>
            <person name="Horn M."/>
        </authorList>
    </citation>
    <scope>NUCLEOTIDE SEQUENCE [LARGE SCALE GENOMIC DNA]</scope>
    <source>
        <strain evidence="11 12">OEW1</strain>
    </source>
</reference>
<keyword evidence="8 9" id="KW-0234">DNA repair</keyword>
<dbReference type="Gene3D" id="3.20.20.150">
    <property type="entry name" value="Divalent-metal-dependent TIM barrel enzymes"/>
    <property type="match status" value="1"/>
</dbReference>
<keyword evidence="3 9" id="KW-0479">Metal-binding</keyword>
<feature type="binding site" evidence="9">
    <location>
        <position position="186"/>
    </location>
    <ligand>
        <name>Zn(2+)</name>
        <dbReference type="ChEBI" id="CHEBI:29105"/>
        <label>3</label>
    </ligand>
</feature>
<feature type="binding site" evidence="9">
    <location>
        <position position="233"/>
    </location>
    <ligand>
        <name>Zn(2+)</name>
        <dbReference type="ChEBI" id="CHEBI:29105"/>
        <label>3</label>
    </ligand>
</feature>
<dbReference type="GO" id="GO:0003677">
    <property type="term" value="F:DNA binding"/>
    <property type="evidence" value="ECO:0007669"/>
    <property type="project" value="InterPro"/>
</dbReference>
<dbReference type="PROSITE" id="PS00729">
    <property type="entry name" value="AP_NUCLEASE_F2_1"/>
    <property type="match status" value="1"/>
</dbReference>
<feature type="binding site" evidence="9">
    <location>
        <position position="183"/>
    </location>
    <ligand>
        <name>Zn(2+)</name>
        <dbReference type="ChEBI" id="CHEBI:29105"/>
        <label>2</label>
    </ligand>
</feature>
<keyword evidence="4 9" id="KW-0255">Endonuclease</keyword>
<dbReference type="PANTHER" id="PTHR21445">
    <property type="entry name" value="ENDONUCLEASE IV ENDODEOXYRIBONUCLEASE IV"/>
    <property type="match status" value="1"/>
</dbReference>
<gene>
    <name evidence="9 11" type="primary">nfo</name>
    <name evidence="11" type="ORF">DB43_EO00100</name>
</gene>
<evidence type="ECO:0000256" key="7">
    <source>
        <dbReference type="ARBA" id="ARBA00022833"/>
    </source>
</evidence>
<dbReference type="GO" id="GO:0003906">
    <property type="term" value="F:DNA-(apurinic or apyrimidinic site) endonuclease activity"/>
    <property type="evidence" value="ECO:0007669"/>
    <property type="project" value="TreeGrafter"/>
</dbReference>
<evidence type="ECO:0000256" key="3">
    <source>
        <dbReference type="ARBA" id="ARBA00022723"/>
    </source>
</evidence>
<dbReference type="GO" id="GO:0006284">
    <property type="term" value="P:base-excision repair"/>
    <property type="evidence" value="ECO:0007669"/>
    <property type="project" value="TreeGrafter"/>
</dbReference>
<evidence type="ECO:0000256" key="8">
    <source>
        <dbReference type="ARBA" id="ARBA00023204"/>
    </source>
</evidence>
<dbReference type="PANTHER" id="PTHR21445:SF0">
    <property type="entry name" value="APURINIC-APYRIMIDINIC ENDONUCLEASE"/>
    <property type="match status" value="1"/>
</dbReference>
<feature type="binding site" evidence="9">
    <location>
        <position position="112"/>
    </location>
    <ligand>
        <name>Zn(2+)</name>
        <dbReference type="ChEBI" id="CHEBI:29105"/>
        <label>1</label>
    </ligand>
</feature>
<dbReference type="InterPro" id="IPR036237">
    <property type="entry name" value="Xyl_isomerase-like_sf"/>
</dbReference>
<organism evidence="11 12">
    <name type="scientific">Parachlamydia acanthamoebae</name>
    <dbReference type="NCBI Taxonomy" id="83552"/>
    <lineage>
        <taxon>Bacteria</taxon>
        <taxon>Pseudomonadati</taxon>
        <taxon>Chlamydiota</taxon>
        <taxon>Chlamydiia</taxon>
        <taxon>Parachlamydiales</taxon>
        <taxon>Parachlamydiaceae</taxon>
        <taxon>Parachlamydia</taxon>
    </lineage>
</organism>
<feature type="binding site" evidence="9">
    <location>
        <position position="265"/>
    </location>
    <ligand>
        <name>Zn(2+)</name>
        <dbReference type="ChEBI" id="CHEBI:29105"/>
        <label>2</label>
    </ligand>
</feature>
<dbReference type="EC" id="3.1.21.2" evidence="9"/>
<dbReference type="InterPro" id="IPR013022">
    <property type="entry name" value="Xyl_isomerase-like_TIM-brl"/>
</dbReference>
<dbReference type="GO" id="GO:0008833">
    <property type="term" value="F:deoxyribonuclease IV (phage-T4-induced) activity"/>
    <property type="evidence" value="ECO:0007669"/>
    <property type="project" value="UniProtKB-UniRule"/>
</dbReference>
<evidence type="ECO:0000256" key="5">
    <source>
        <dbReference type="ARBA" id="ARBA00022763"/>
    </source>
</evidence>
<dbReference type="NCBIfam" id="NF002199">
    <property type="entry name" value="PRK01060.1-4"/>
    <property type="match status" value="1"/>
</dbReference>
<evidence type="ECO:0000313" key="11">
    <source>
        <dbReference type="EMBL" id="KIA78174.1"/>
    </source>
</evidence>
<dbReference type="InterPro" id="IPR001719">
    <property type="entry name" value="AP_endonuc_2"/>
</dbReference>
<dbReference type="GO" id="GO:0008081">
    <property type="term" value="F:phosphoric diester hydrolase activity"/>
    <property type="evidence" value="ECO:0007669"/>
    <property type="project" value="TreeGrafter"/>
</dbReference>
<feature type="domain" description="Xylose isomerase-like TIM barrel" evidence="10">
    <location>
        <begin position="27"/>
        <end position="282"/>
    </location>
</feature>
<dbReference type="AlphaFoldDB" id="A0A0C1EPK8"/>
<keyword evidence="7 9" id="KW-0862">Zinc</keyword>
<dbReference type="PROSITE" id="PS00730">
    <property type="entry name" value="AP_NUCLEASE_F2_2"/>
    <property type="match status" value="1"/>
</dbReference>
<evidence type="ECO:0000313" key="12">
    <source>
        <dbReference type="Proteomes" id="UP000031307"/>
    </source>
</evidence>
<dbReference type="SMART" id="SM00518">
    <property type="entry name" value="AP2Ec"/>
    <property type="match status" value="1"/>
</dbReference>
<dbReference type="FunFam" id="3.20.20.150:FF:000001">
    <property type="entry name" value="Probable endonuclease 4"/>
    <property type="match status" value="1"/>
</dbReference>
<comment type="caution">
    <text evidence="11">The sequence shown here is derived from an EMBL/GenBank/DDBJ whole genome shotgun (WGS) entry which is preliminary data.</text>
</comment>
<protein>
    <recommendedName>
        <fullName evidence="9">Probable endonuclease 4</fullName>
        <ecNumber evidence="9">3.1.21.2</ecNumber>
    </recommendedName>
    <alternativeName>
        <fullName evidence="9">Endodeoxyribonuclease IV</fullName>
    </alternativeName>
    <alternativeName>
        <fullName evidence="9">Endonuclease IV</fullName>
    </alternativeName>
</protein>
<evidence type="ECO:0000256" key="2">
    <source>
        <dbReference type="ARBA" id="ARBA00022722"/>
    </source>
</evidence>
<feature type="binding site" evidence="9">
    <location>
        <position position="72"/>
    </location>
    <ligand>
        <name>Zn(2+)</name>
        <dbReference type="ChEBI" id="CHEBI:29105"/>
        <label>1</label>
    </ligand>
</feature>
<dbReference type="PROSITE" id="PS00731">
    <property type="entry name" value="AP_NUCLEASE_F2_3"/>
    <property type="match status" value="1"/>
</dbReference>
<comment type="cofactor">
    <cofactor evidence="9">
        <name>Zn(2+)</name>
        <dbReference type="ChEBI" id="CHEBI:29105"/>
    </cofactor>
    <text evidence="9">Binds 3 Zn(2+) ions.</text>
</comment>
<dbReference type="NCBIfam" id="NF002197">
    <property type="entry name" value="PRK01060.1-2"/>
    <property type="match status" value="1"/>
</dbReference>
<comment type="similarity">
    <text evidence="1 9">Belongs to the AP endonuclease 2 family.</text>
</comment>
<dbReference type="InterPro" id="IPR018246">
    <property type="entry name" value="AP_endonuc_F2_Zn_BS"/>
</dbReference>
<evidence type="ECO:0000259" key="10">
    <source>
        <dbReference type="Pfam" id="PF01261"/>
    </source>
</evidence>
<evidence type="ECO:0000256" key="4">
    <source>
        <dbReference type="ARBA" id="ARBA00022759"/>
    </source>
</evidence>
<dbReference type="GO" id="GO:0008270">
    <property type="term" value="F:zinc ion binding"/>
    <property type="evidence" value="ECO:0007669"/>
    <property type="project" value="UniProtKB-UniRule"/>
</dbReference>
<dbReference type="HAMAP" id="MF_00152">
    <property type="entry name" value="Nfo"/>
    <property type="match status" value="1"/>
</dbReference>
<feature type="binding site" evidence="9">
    <location>
        <position position="149"/>
    </location>
    <ligand>
        <name>Zn(2+)</name>
        <dbReference type="ChEBI" id="CHEBI:29105"/>
        <label>1</label>
    </ligand>
</feature>
<dbReference type="Pfam" id="PF01261">
    <property type="entry name" value="AP_endonuc_2"/>
    <property type="match status" value="1"/>
</dbReference>
<feature type="binding site" evidence="9">
    <location>
        <position position="220"/>
    </location>
    <ligand>
        <name>Zn(2+)</name>
        <dbReference type="ChEBI" id="CHEBI:29105"/>
        <label>2</label>
    </ligand>
</feature>
<evidence type="ECO:0000256" key="1">
    <source>
        <dbReference type="ARBA" id="ARBA00005340"/>
    </source>
</evidence>
<feature type="binding site" evidence="9">
    <location>
        <position position="235"/>
    </location>
    <ligand>
        <name>Zn(2+)</name>
        <dbReference type="ChEBI" id="CHEBI:29105"/>
        <label>3</label>
    </ligand>
</feature>
<evidence type="ECO:0000256" key="6">
    <source>
        <dbReference type="ARBA" id="ARBA00022801"/>
    </source>
</evidence>
<accession>A0A0C1EPK8</accession>
<sequence length="286" mass="32000">MMRTEKLLLGAHTSAAGGAQNALLEGKRIGATTIQLFTSNQKRWQGKILGGEEIKAWEKALDETGLEQIMSHDSYLINLGSSNPELLEKSRKAFREEATRCHQLGISYLNFHPGAAVEATEQQCLDRICESLLGMQDLLENRKTRLLLEATAGQGSAVGWRFEHLAYIIDKVQHKLPIGVCIDTCHIFAAGYDIRTSAAWDATLEEFNRVVGLKHLYAFHVNDSAKGLGTRVDRHQPLGKGLIGIESFQFLMTDLRTKHLPKYLETPGGPELWEVEIQMLQDFTKK</sequence>